<protein>
    <submittedName>
        <fullName evidence="3">Hypothetical_protein</fullName>
    </submittedName>
</protein>
<proteinExistence type="predicted"/>
<dbReference type="AlphaFoldDB" id="A0AA86UR32"/>
<gene>
    <name evidence="3" type="ORF">HINF_LOCUS39363</name>
    <name evidence="2" type="ORF">HINF_LOCUS55980</name>
</gene>
<name>A0AA86UR32_9EUKA</name>
<evidence type="ECO:0000313" key="4">
    <source>
        <dbReference type="Proteomes" id="UP001642409"/>
    </source>
</evidence>
<evidence type="ECO:0000313" key="3">
    <source>
        <dbReference type="EMBL" id="CAL6041961.1"/>
    </source>
</evidence>
<evidence type="ECO:0000313" key="2">
    <source>
        <dbReference type="EMBL" id="CAI9968335.1"/>
    </source>
</evidence>
<evidence type="ECO:0000256" key="1">
    <source>
        <dbReference type="SAM" id="MobiDB-lite"/>
    </source>
</evidence>
<reference evidence="3 4" key="2">
    <citation type="submission" date="2024-07" db="EMBL/GenBank/DDBJ databases">
        <authorList>
            <person name="Akdeniz Z."/>
        </authorList>
    </citation>
    <scope>NUCLEOTIDE SEQUENCE [LARGE SCALE GENOMIC DNA]</scope>
</reference>
<comment type="caution">
    <text evidence="2">The sequence shown here is derived from an EMBL/GenBank/DDBJ whole genome shotgun (WGS) entry which is preliminary data.</text>
</comment>
<accession>A0AA86UR32</accession>
<dbReference type="Proteomes" id="UP001642409">
    <property type="component" value="Unassembled WGS sequence"/>
</dbReference>
<reference evidence="2" key="1">
    <citation type="submission" date="2023-06" db="EMBL/GenBank/DDBJ databases">
        <authorList>
            <person name="Kurt Z."/>
        </authorList>
    </citation>
    <scope>NUCLEOTIDE SEQUENCE</scope>
</reference>
<organism evidence="2">
    <name type="scientific">Hexamita inflata</name>
    <dbReference type="NCBI Taxonomy" id="28002"/>
    <lineage>
        <taxon>Eukaryota</taxon>
        <taxon>Metamonada</taxon>
        <taxon>Diplomonadida</taxon>
        <taxon>Hexamitidae</taxon>
        <taxon>Hexamitinae</taxon>
        <taxon>Hexamita</taxon>
    </lineage>
</organism>
<dbReference type="EMBL" id="CAXDID020000152">
    <property type="protein sequence ID" value="CAL6041961.1"/>
    <property type="molecule type" value="Genomic_DNA"/>
</dbReference>
<dbReference type="EMBL" id="CATOUU010001035">
    <property type="protein sequence ID" value="CAI9968335.1"/>
    <property type="molecule type" value="Genomic_DNA"/>
</dbReference>
<keyword evidence="4" id="KW-1185">Reference proteome</keyword>
<feature type="region of interest" description="Disordered" evidence="1">
    <location>
        <begin position="1"/>
        <end position="26"/>
    </location>
</feature>
<sequence length="151" mass="16975">MQRHLQKQSAEHKQNKQEDISQIQSAQSSELIQQAISNPSVQSKLRTKSKISRISSVHTDLFDISENSLSNSNLPQQQALNINTASISSEKSLSQYIFWDESSVIDIKLLKVDNGEPGKRKIEQIIISTEKYTSSTIDKNSSVDSLFSSMF</sequence>
<feature type="compositionally biased region" description="Basic and acidic residues" evidence="1">
    <location>
        <begin position="9"/>
        <end position="19"/>
    </location>
</feature>